<dbReference type="AlphaFoldDB" id="A0A9J6QGD0"/>
<dbReference type="EMBL" id="JAMGZJ010000077">
    <property type="protein sequence ID" value="MCU6669953.1"/>
    <property type="molecule type" value="Genomic_DNA"/>
</dbReference>
<dbReference type="InterPro" id="IPR031856">
    <property type="entry name" value="YdaS_toxin-like"/>
</dbReference>
<evidence type="ECO:0000313" key="1">
    <source>
        <dbReference type="EMBL" id="MCU6669953.1"/>
    </source>
</evidence>
<dbReference type="GO" id="GO:0003677">
    <property type="term" value="F:DNA binding"/>
    <property type="evidence" value="ECO:0007669"/>
    <property type="project" value="InterPro"/>
</dbReference>
<name>A0A9J6QGD0_9ENTR</name>
<accession>A0A9J6QGD0</accession>
<dbReference type="Proteomes" id="UP001061282">
    <property type="component" value="Unassembled WGS sequence"/>
</dbReference>
<keyword evidence="2" id="KW-1185">Reference proteome</keyword>
<dbReference type="Gene3D" id="1.10.260.40">
    <property type="entry name" value="lambda repressor-like DNA-binding domains"/>
    <property type="match status" value="1"/>
</dbReference>
<evidence type="ECO:0000313" key="2">
    <source>
        <dbReference type="Proteomes" id="UP001061282"/>
    </source>
</evidence>
<sequence>MTKSIKQRVCAVMTQTEIAKNLGTSSQVVSLWLNHGVPPHRVLPVCKLLEWKITPHEIRSDIYPNPTDGLPQQEP</sequence>
<comment type="caution">
    <text evidence="1">The sequence shown here is derived from an EMBL/GenBank/DDBJ whole genome shotgun (WGS) entry which is preliminary data.</text>
</comment>
<dbReference type="RefSeq" id="WP_271268506.1">
    <property type="nucleotide sequence ID" value="NZ_JAMGZJ010000077.1"/>
</dbReference>
<dbReference type="Pfam" id="PF15943">
    <property type="entry name" value="YdaS_toxin"/>
    <property type="match status" value="1"/>
</dbReference>
<organism evidence="1 2">
    <name type="scientific">Silvania confinis</name>
    <dbReference type="NCBI Taxonomy" id="2926470"/>
    <lineage>
        <taxon>Bacteria</taxon>
        <taxon>Pseudomonadati</taxon>
        <taxon>Pseudomonadota</taxon>
        <taxon>Gammaproteobacteria</taxon>
        <taxon>Enterobacterales</taxon>
        <taxon>Enterobacteriaceae</taxon>
        <taxon>Silvania</taxon>
    </lineage>
</organism>
<reference evidence="1" key="1">
    <citation type="submission" date="2022-05" db="EMBL/GenBank/DDBJ databases">
        <title>Description of a novel species of Leclercia; Leclercia tamurae and the Proposal for a Novel Genus Silvania gen. nov. Containing Two Novel Species Silvania hatchlandensis sp. nov. and Silvania confinis sp. nov. Isolated from the Rhizosphere of Oak.</title>
        <authorList>
            <person name="Maddock D.W."/>
            <person name="Brady C.L."/>
            <person name="Denman S."/>
            <person name="Arnold D."/>
        </authorList>
    </citation>
    <scope>NUCLEOTIDE SEQUENCE</scope>
    <source>
        <strain evidence="1">H4N4</strain>
    </source>
</reference>
<dbReference type="InterPro" id="IPR010982">
    <property type="entry name" value="Lambda_DNA-bd_dom_sf"/>
</dbReference>
<protein>
    <submittedName>
        <fullName evidence="1">Helix-turn-helix domain-containing protein</fullName>
    </submittedName>
</protein>
<gene>
    <name evidence="1" type="ORF">M8013_14495</name>
</gene>
<proteinExistence type="predicted"/>
<dbReference type="SUPFAM" id="SSF47413">
    <property type="entry name" value="lambda repressor-like DNA-binding domains"/>
    <property type="match status" value="1"/>
</dbReference>